<comment type="caution">
    <text evidence="1">The sequence shown here is derived from an EMBL/GenBank/DDBJ whole genome shotgun (WGS) entry which is preliminary data.</text>
</comment>
<reference evidence="1" key="1">
    <citation type="journal article" date="2014" name="Front. Microbiol.">
        <title>High frequency of phylogenetically diverse reductive dehalogenase-homologous genes in deep subseafloor sedimentary metagenomes.</title>
        <authorList>
            <person name="Kawai M."/>
            <person name="Futagami T."/>
            <person name="Toyoda A."/>
            <person name="Takaki Y."/>
            <person name="Nishi S."/>
            <person name="Hori S."/>
            <person name="Arai W."/>
            <person name="Tsubouchi T."/>
            <person name="Morono Y."/>
            <person name="Uchiyama I."/>
            <person name="Ito T."/>
            <person name="Fujiyama A."/>
            <person name="Inagaki F."/>
            <person name="Takami H."/>
        </authorList>
    </citation>
    <scope>NUCLEOTIDE SEQUENCE</scope>
    <source>
        <strain evidence="1">Expedition CK06-06</strain>
    </source>
</reference>
<dbReference type="EMBL" id="BART01041548">
    <property type="protein sequence ID" value="GAH26882.1"/>
    <property type="molecule type" value="Genomic_DNA"/>
</dbReference>
<dbReference type="InterPro" id="IPR011050">
    <property type="entry name" value="Pectin_lyase_fold/virulence"/>
</dbReference>
<protein>
    <recommendedName>
        <fullName evidence="2">Right handed beta helix domain-containing protein</fullName>
    </recommendedName>
</protein>
<dbReference type="SUPFAM" id="SSF51126">
    <property type="entry name" value="Pectin lyase-like"/>
    <property type="match status" value="1"/>
</dbReference>
<sequence length="62" mass="6628">DVMGFGTVTNCTIVGNLASNKGGGISKDAYYFSSFPIITNCILWDNLPTIVQFVTVPKPITS</sequence>
<name>X1E2U4_9ZZZZ</name>
<proteinExistence type="predicted"/>
<accession>X1E2U4</accession>
<organism evidence="1">
    <name type="scientific">marine sediment metagenome</name>
    <dbReference type="NCBI Taxonomy" id="412755"/>
    <lineage>
        <taxon>unclassified sequences</taxon>
        <taxon>metagenomes</taxon>
        <taxon>ecological metagenomes</taxon>
    </lineage>
</organism>
<evidence type="ECO:0008006" key="2">
    <source>
        <dbReference type="Google" id="ProtNLM"/>
    </source>
</evidence>
<gene>
    <name evidence="1" type="ORF">S01H4_66778</name>
</gene>
<feature type="non-terminal residue" evidence="1">
    <location>
        <position position="62"/>
    </location>
</feature>
<feature type="non-terminal residue" evidence="1">
    <location>
        <position position="1"/>
    </location>
</feature>
<dbReference type="AlphaFoldDB" id="X1E2U4"/>
<evidence type="ECO:0000313" key="1">
    <source>
        <dbReference type="EMBL" id="GAH26882.1"/>
    </source>
</evidence>